<keyword evidence="2" id="KW-0812">Transmembrane</keyword>
<evidence type="ECO:0000256" key="2">
    <source>
        <dbReference type="SAM" id="Phobius"/>
    </source>
</evidence>
<dbReference type="AlphaFoldDB" id="A0A8J3YVT0"/>
<keyword evidence="2" id="KW-0472">Membrane</keyword>
<accession>A0A8J3YVT0</accession>
<keyword evidence="4" id="KW-1185">Reference proteome</keyword>
<keyword evidence="2" id="KW-1133">Transmembrane helix</keyword>
<feature type="transmembrane region" description="Helical" evidence="2">
    <location>
        <begin position="43"/>
        <end position="65"/>
    </location>
</feature>
<comment type="caution">
    <text evidence="3">The sequence shown here is derived from an EMBL/GenBank/DDBJ whole genome shotgun (WGS) entry which is preliminary data.</text>
</comment>
<reference evidence="3" key="1">
    <citation type="submission" date="2021-01" db="EMBL/GenBank/DDBJ databases">
        <title>Whole genome shotgun sequence of Virgisporangium aliadipatigenens NBRC 105644.</title>
        <authorList>
            <person name="Komaki H."/>
            <person name="Tamura T."/>
        </authorList>
    </citation>
    <scope>NUCLEOTIDE SEQUENCE</scope>
    <source>
        <strain evidence="3">NBRC 105644</strain>
    </source>
</reference>
<name>A0A8J3YVT0_9ACTN</name>
<dbReference type="Proteomes" id="UP000619260">
    <property type="component" value="Unassembled WGS sequence"/>
</dbReference>
<protein>
    <submittedName>
        <fullName evidence="3">Uncharacterized protein</fullName>
    </submittedName>
</protein>
<dbReference type="EMBL" id="BOPF01000038">
    <property type="protein sequence ID" value="GIJ50720.1"/>
    <property type="molecule type" value="Genomic_DNA"/>
</dbReference>
<evidence type="ECO:0000313" key="4">
    <source>
        <dbReference type="Proteomes" id="UP000619260"/>
    </source>
</evidence>
<feature type="region of interest" description="Disordered" evidence="1">
    <location>
        <begin position="97"/>
        <end position="127"/>
    </location>
</feature>
<gene>
    <name evidence="3" type="ORF">Val02_76060</name>
</gene>
<dbReference type="RefSeq" id="WP_203904147.1">
    <property type="nucleotide sequence ID" value="NZ_BOPF01000038.1"/>
</dbReference>
<evidence type="ECO:0000313" key="3">
    <source>
        <dbReference type="EMBL" id="GIJ50720.1"/>
    </source>
</evidence>
<proteinExistence type="predicted"/>
<feature type="compositionally biased region" description="Low complexity" evidence="1">
    <location>
        <begin position="97"/>
        <end position="119"/>
    </location>
</feature>
<sequence length="300" mass="30870">MGEKFRLLVDQELAEHRPPPVGHLIQTAMAEGRRIKRRRTVRNSLAGAALAGVLLVATAFAVPVLRGAGPPAADRSGAGAQVAASADPSVLATPGVAAASPVASRPVPRASPSGMPASDGTGGATVAGTADLTPSAALLLLTTLLPNGRTSNYAGHLSSNGMITVQTYLDRGQGPGMLHLTLAPGSMSDAATCTVGEQDGINTTRCRTFPDGATLETYEITNNCVQRYGALYVSKDGFAVHLNTASCLDWDGTRRPAGQRALTEDEAVAIVTDPAWAEKVPRSLVTDGAAQFPSLPRVLG</sequence>
<evidence type="ECO:0000256" key="1">
    <source>
        <dbReference type="SAM" id="MobiDB-lite"/>
    </source>
</evidence>
<organism evidence="3 4">
    <name type="scientific">Virgisporangium aliadipatigenens</name>
    <dbReference type="NCBI Taxonomy" id="741659"/>
    <lineage>
        <taxon>Bacteria</taxon>
        <taxon>Bacillati</taxon>
        <taxon>Actinomycetota</taxon>
        <taxon>Actinomycetes</taxon>
        <taxon>Micromonosporales</taxon>
        <taxon>Micromonosporaceae</taxon>
        <taxon>Virgisporangium</taxon>
    </lineage>
</organism>